<dbReference type="Proteomes" id="UP000676336">
    <property type="component" value="Unassembled WGS sequence"/>
</dbReference>
<reference evidence="3" key="1">
    <citation type="submission" date="2021-02" db="EMBL/GenBank/DDBJ databases">
        <authorList>
            <person name="Nowell W R."/>
        </authorList>
    </citation>
    <scope>NUCLEOTIDE SEQUENCE</scope>
</reference>
<dbReference type="Pfam" id="PF13202">
    <property type="entry name" value="EF-hand_5"/>
    <property type="match status" value="1"/>
</dbReference>
<dbReference type="SUPFAM" id="SSF47473">
    <property type="entry name" value="EF-hand"/>
    <property type="match status" value="1"/>
</dbReference>
<dbReference type="PROSITE" id="PS50222">
    <property type="entry name" value="EF_HAND_2"/>
    <property type="match status" value="1"/>
</dbReference>
<sequence>TSIAFKNADLNKDGTLDVNEFRQFINVRPQ</sequence>
<dbReference type="EMBL" id="CAJOBI010324904">
    <property type="protein sequence ID" value="CAF5190347.1"/>
    <property type="molecule type" value="Genomic_DNA"/>
</dbReference>
<gene>
    <name evidence="3" type="ORF">SMN809_LOCUS72068</name>
</gene>
<dbReference type="Gene3D" id="1.10.238.10">
    <property type="entry name" value="EF-hand"/>
    <property type="match status" value="1"/>
</dbReference>
<dbReference type="PROSITE" id="PS00018">
    <property type="entry name" value="EF_HAND_1"/>
    <property type="match status" value="1"/>
</dbReference>
<protein>
    <recommendedName>
        <fullName evidence="2">EF-hand domain-containing protein</fullName>
    </recommendedName>
</protein>
<dbReference type="GO" id="GO:0005509">
    <property type="term" value="F:calcium ion binding"/>
    <property type="evidence" value="ECO:0007669"/>
    <property type="project" value="InterPro"/>
</dbReference>
<dbReference type="AlphaFoldDB" id="A0A8S3I0V2"/>
<proteinExistence type="predicted"/>
<dbReference type="InterPro" id="IPR018247">
    <property type="entry name" value="EF_Hand_1_Ca_BS"/>
</dbReference>
<name>A0A8S3I0V2_9BILA</name>
<organism evidence="3 4">
    <name type="scientific">Rotaria magnacalcarata</name>
    <dbReference type="NCBI Taxonomy" id="392030"/>
    <lineage>
        <taxon>Eukaryota</taxon>
        <taxon>Metazoa</taxon>
        <taxon>Spiralia</taxon>
        <taxon>Gnathifera</taxon>
        <taxon>Rotifera</taxon>
        <taxon>Eurotatoria</taxon>
        <taxon>Bdelloidea</taxon>
        <taxon>Philodinida</taxon>
        <taxon>Philodinidae</taxon>
        <taxon>Rotaria</taxon>
    </lineage>
</organism>
<feature type="non-terminal residue" evidence="3">
    <location>
        <position position="1"/>
    </location>
</feature>
<evidence type="ECO:0000256" key="1">
    <source>
        <dbReference type="ARBA" id="ARBA00022837"/>
    </source>
</evidence>
<keyword evidence="1" id="KW-0106">Calcium</keyword>
<evidence type="ECO:0000313" key="3">
    <source>
        <dbReference type="EMBL" id="CAF5190347.1"/>
    </source>
</evidence>
<dbReference type="InterPro" id="IPR011992">
    <property type="entry name" value="EF-hand-dom_pair"/>
</dbReference>
<feature type="domain" description="EF-hand" evidence="2">
    <location>
        <begin position="1"/>
        <end position="30"/>
    </location>
</feature>
<comment type="caution">
    <text evidence="3">The sequence shown here is derived from an EMBL/GenBank/DDBJ whole genome shotgun (WGS) entry which is preliminary data.</text>
</comment>
<dbReference type="InterPro" id="IPR002048">
    <property type="entry name" value="EF_hand_dom"/>
</dbReference>
<accession>A0A8S3I0V2</accession>
<evidence type="ECO:0000313" key="4">
    <source>
        <dbReference type="Proteomes" id="UP000676336"/>
    </source>
</evidence>
<evidence type="ECO:0000259" key="2">
    <source>
        <dbReference type="PROSITE" id="PS50222"/>
    </source>
</evidence>